<gene>
    <name evidence="9" type="ORF">GCM10009665_23160</name>
</gene>
<dbReference type="Proteomes" id="UP001500037">
    <property type="component" value="Unassembled WGS sequence"/>
</dbReference>
<dbReference type="PANTHER" id="PTHR43785">
    <property type="entry name" value="GAMMA-GLUTAMYLPUTRESCINE SYNTHETASE"/>
    <property type="match status" value="1"/>
</dbReference>
<evidence type="ECO:0000256" key="5">
    <source>
        <dbReference type="PROSITE-ProRule" id="PRU01330"/>
    </source>
</evidence>
<evidence type="ECO:0000313" key="9">
    <source>
        <dbReference type="EMBL" id="GAA1232266.1"/>
    </source>
</evidence>
<feature type="domain" description="GS catalytic" evidence="8">
    <location>
        <begin position="132"/>
        <end position="466"/>
    </location>
</feature>
<evidence type="ECO:0000256" key="2">
    <source>
        <dbReference type="ARBA" id="ARBA00022598"/>
    </source>
</evidence>
<dbReference type="PANTHER" id="PTHR43785:SF12">
    <property type="entry name" value="TYPE-1 GLUTAMINE SYNTHETASE 2"/>
    <property type="match status" value="1"/>
</dbReference>
<evidence type="ECO:0000313" key="10">
    <source>
        <dbReference type="Proteomes" id="UP001500037"/>
    </source>
</evidence>
<evidence type="ECO:0000256" key="1">
    <source>
        <dbReference type="ARBA" id="ARBA00009897"/>
    </source>
</evidence>
<evidence type="ECO:0000256" key="6">
    <source>
        <dbReference type="RuleBase" id="RU000384"/>
    </source>
</evidence>
<dbReference type="PROSITE" id="PS51986">
    <property type="entry name" value="GS_BETA_GRASP"/>
    <property type="match status" value="1"/>
</dbReference>
<keyword evidence="4" id="KW-0067">ATP-binding</keyword>
<dbReference type="Pfam" id="PF00120">
    <property type="entry name" value="Gln-synt_C"/>
    <property type="match status" value="1"/>
</dbReference>
<dbReference type="InterPro" id="IPR014746">
    <property type="entry name" value="Gln_synth/guanido_kin_cat_dom"/>
</dbReference>
<keyword evidence="10" id="KW-1185">Reference proteome</keyword>
<protein>
    <submittedName>
        <fullName evidence="9">Glutamine synthetase family protein</fullName>
    </submittedName>
</protein>
<comment type="similarity">
    <text evidence="1 5 6">Belongs to the glutamine synthetase family.</text>
</comment>
<feature type="domain" description="GS beta-grasp" evidence="7">
    <location>
        <begin position="31"/>
        <end position="125"/>
    </location>
</feature>
<comment type="caution">
    <text evidence="9">The sequence shown here is derived from an EMBL/GenBank/DDBJ whole genome shotgun (WGS) entry which is preliminary data.</text>
</comment>
<keyword evidence="2" id="KW-0436">Ligase</keyword>
<dbReference type="PROSITE" id="PS51987">
    <property type="entry name" value="GS_CATALYTIC"/>
    <property type="match status" value="1"/>
</dbReference>
<dbReference type="Gene3D" id="3.10.20.70">
    <property type="entry name" value="Glutamine synthetase, N-terminal domain"/>
    <property type="match status" value="1"/>
</dbReference>
<dbReference type="Gene3D" id="3.30.590.10">
    <property type="entry name" value="Glutamine synthetase/guanido kinase, catalytic domain"/>
    <property type="match status" value="1"/>
</dbReference>
<dbReference type="EMBL" id="BAAALF010000030">
    <property type="protein sequence ID" value="GAA1232266.1"/>
    <property type="molecule type" value="Genomic_DNA"/>
</dbReference>
<dbReference type="InterPro" id="IPR036651">
    <property type="entry name" value="Gln_synt_N_sf"/>
</dbReference>
<dbReference type="SUPFAM" id="SSF55931">
    <property type="entry name" value="Glutamine synthetase/guanido kinase"/>
    <property type="match status" value="1"/>
</dbReference>
<evidence type="ECO:0000259" key="7">
    <source>
        <dbReference type="PROSITE" id="PS51986"/>
    </source>
</evidence>
<dbReference type="InterPro" id="IPR008146">
    <property type="entry name" value="Gln_synth_cat_dom"/>
</dbReference>
<reference evidence="9 10" key="1">
    <citation type="journal article" date="2019" name="Int. J. Syst. Evol. Microbiol.">
        <title>The Global Catalogue of Microorganisms (GCM) 10K type strain sequencing project: providing services to taxonomists for standard genome sequencing and annotation.</title>
        <authorList>
            <consortium name="The Broad Institute Genomics Platform"/>
            <consortium name="The Broad Institute Genome Sequencing Center for Infectious Disease"/>
            <person name="Wu L."/>
            <person name="Ma J."/>
        </authorList>
    </citation>
    <scope>NUCLEOTIDE SEQUENCE [LARGE SCALE GENOMIC DNA]</scope>
    <source>
        <strain evidence="9 10">JCM 13004</strain>
    </source>
</reference>
<keyword evidence="3" id="KW-0547">Nucleotide-binding</keyword>
<organism evidence="9 10">
    <name type="scientific">Kitasatospora nipponensis</name>
    <dbReference type="NCBI Taxonomy" id="258049"/>
    <lineage>
        <taxon>Bacteria</taxon>
        <taxon>Bacillati</taxon>
        <taxon>Actinomycetota</taxon>
        <taxon>Actinomycetes</taxon>
        <taxon>Kitasatosporales</taxon>
        <taxon>Streptomycetaceae</taxon>
        <taxon>Kitasatospora</taxon>
    </lineage>
</organism>
<dbReference type="SMART" id="SM01230">
    <property type="entry name" value="Gln-synt_C"/>
    <property type="match status" value="1"/>
</dbReference>
<sequence>MATAPIPAAGRGARFRGRLTPMQLREAVESGEVRRVRIATIDLQGRLRGKTFPAGGVVDRLLDGTMHMEGCGYLLATDLGMTLADSWWRDGYPDVPLAPDVRSARMVPWVPHTALVLADPLDTTGQRLPLAAGTVLREQLAVLADAGLEIRVGLESEFVVYHAPDEDQAPQQAAGARTRRPVTGPGRDYAFDMPEKVAQYLARLTSALSGAGLPVEAVKLEGAPGQLEITFPYGDALEACEQHVLFKEATRAFAARHHMAATFMAAPDDSTGSGLHLHLSLWRDGEPVLAHPGRPEELSPLGEHVVAGLLGALPNLMPLLAPYVNSYKRYRRYSFAPTRFTWGRDNRSCALRVVGHGPSLHLEVRLPGADANPYLLVAAAAAACRWGIAEHLTPPAPVSGDAYRTSAPLVPLSLGEALDVFEQSALAVELFGERVIAHYALAADAELRFHEQHVSDLEVARGFDQA</sequence>
<dbReference type="InterPro" id="IPR008147">
    <property type="entry name" value="Gln_synt_N"/>
</dbReference>
<proteinExistence type="inferred from homology"/>
<evidence type="ECO:0000256" key="4">
    <source>
        <dbReference type="ARBA" id="ARBA00022840"/>
    </source>
</evidence>
<name>A0ABN1W6C6_9ACTN</name>
<evidence type="ECO:0000259" key="8">
    <source>
        <dbReference type="PROSITE" id="PS51987"/>
    </source>
</evidence>
<accession>A0ABN1W6C6</accession>
<dbReference type="SUPFAM" id="SSF54368">
    <property type="entry name" value="Glutamine synthetase, N-terminal domain"/>
    <property type="match status" value="1"/>
</dbReference>
<evidence type="ECO:0000256" key="3">
    <source>
        <dbReference type="ARBA" id="ARBA00022741"/>
    </source>
</evidence>